<gene>
    <name evidence="2" type="ORF">BDW47DRAFT_102245</name>
</gene>
<dbReference type="EMBL" id="KZ559126">
    <property type="protein sequence ID" value="PLB40100.1"/>
    <property type="molecule type" value="Genomic_DNA"/>
</dbReference>
<dbReference type="GeneID" id="36518983"/>
<dbReference type="OrthoDB" id="10459896at2759"/>
<feature type="region of interest" description="Disordered" evidence="1">
    <location>
        <begin position="1"/>
        <end position="30"/>
    </location>
</feature>
<reference evidence="2 3" key="1">
    <citation type="submission" date="2017-12" db="EMBL/GenBank/DDBJ databases">
        <authorList>
            <consortium name="DOE Joint Genome Institute"/>
            <person name="Haridas S."/>
            <person name="Kjaerbolling I."/>
            <person name="Vesth T.C."/>
            <person name="Frisvad J.C."/>
            <person name="Nybo J.L."/>
            <person name="Theobald S."/>
            <person name="Kuo A."/>
            <person name="Bowyer P."/>
            <person name="Matsuda Y."/>
            <person name="Mondo S."/>
            <person name="Lyhne E.K."/>
            <person name="Kogle M.E."/>
            <person name="Clum A."/>
            <person name="Lipzen A."/>
            <person name="Salamov A."/>
            <person name="Ngan C.Y."/>
            <person name="Daum C."/>
            <person name="Chiniquy J."/>
            <person name="Barry K."/>
            <person name="LaButti K."/>
            <person name="Simmons B.A."/>
            <person name="Magnuson J.K."/>
            <person name="Mortensen U.H."/>
            <person name="Larsen T.O."/>
            <person name="Grigoriev I.V."/>
            <person name="Baker S.E."/>
            <person name="Andersen M.R."/>
            <person name="Nordberg H.P."/>
            <person name="Cantor M.N."/>
            <person name="Hua S.X."/>
        </authorList>
    </citation>
    <scope>NUCLEOTIDE SEQUENCE [LARGE SCALE GENOMIC DNA]</scope>
    <source>
        <strain evidence="2 3">CBS 102.13</strain>
    </source>
</reference>
<proteinExistence type="predicted"/>
<dbReference type="AlphaFoldDB" id="A0A2I2FHL5"/>
<name>A0A2I2FHL5_ASPCN</name>
<accession>A0A2I2FHL5</accession>
<dbReference type="Proteomes" id="UP000234585">
    <property type="component" value="Unassembled WGS sequence"/>
</dbReference>
<keyword evidence="3" id="KW-1185">Reference proteome</keyword>
<sequence length="71" mass="7327">MWLESDRTASNRGCEPGTSGSVTDGVGGNSFGPIVPLIQRDMLTARLASVSCLVVTTTATVDKRGATSEPT</sequence>
<protein>
    <submittedName>
        <fullName evidence="2">Uncharacterized protein</fullName>
    </submittedName>
</protein>
<dbReference type="RefSeq" id="XP_024674112.1">
    <property type="nucleotide sequence ID" value="XM_024811823.1"/>
</dbReference>
<organism evidence="2 3">
    <name type="scientific">Aspergillus candidus</name>
    <dbReference type="NCBI Taxonomy" id="41067"/>
    <lineage>
        <taxon>Eukaryota</taxon>
        <taxon>Fungi</taxon>
        <taxon>Dikarya</taxon>
        <taxon>Ascomycota</taxon>
        <taxon>Pezizomycotina</taxon>
        <taxon>Eurotiomycetes</taxon>
        <taxon>Eurotiomycetidae</taxon>
        <taxon>Eurotiales</taxon>
        <taxon>Aspergillaceae</taxon>
        <taxon>Aspergillus</taxon>
        <taxon>Aspergillus subgen. Circumdati</taxon>
    </lineage>
</organism>
<evidence type="ECO:0000256" key="1">
    <source>
        <dbReference type="SAM" id="MobiDB-lite"/>
    </source>
</evidence>
<evidence type="ECO:0000313" key="2">
    <source>
        <dbReference type="EMBL" id="PLB40100.1"/>
    </source>
</evidence>
<evidence type="ECO:0000313" key="3">
    <source>
        <dbReference type="Proteomes" id="UP000234585"/>
    </source>
</evidence>